<dbReference type="EMBL" id="KZ988248">
    <property type="protein sequence ID" value="RKP12664.1"/>
    <property type="molecule type" value="Genomic_DNA"/>
</dbReference>
<keyword evidence="1" id="KW-0812">Transmembrane</keyword>
<keyword evidence="3" id="KW-1185">Reference proteome</keyword>
<evidence type="ECO:0000313" key="2">
    <source>
        <dbReference type="EMBL" id="RKP12664.1"/>
    </source>
</evidence>
<reference evidence="3" key="1">
    <citation type="journal article" date="2018" name="Nat. Microbiol.">
        <title>Leveraging single-cell genomics to expand the fungal tree of life.</title>
        <authorList>
            <person name="Ahrendt S.R."/>
            <person name="Quandt C.A."/>
            <person name="Ciobanu D."/>
            <person name="Clum A."/>
            <person name="Salamov A."/>
            <person name="Andreopoulos B."/>
            <person name="Cheng J.F."/>
            <person name="Woyke T."/>
            <person name="Pelin A."/>
            <person name="Henrissat B."/>
            <person name="Reynolds N.K."/>
            <person name="Benny G.L."/>
            <person name="Smith M.E."/>
            <person name="James T.Y."/>
            <person name="Grigoriev I.V."/>
        </authorList>
    </citation>
    <scope>NUCLEOTIDE SEQUENCE [LARGE SCALE GENOMIC DNA]</scope>
</reference>
<dbReference type="AlphaFoldDB" id="A0A4P9Y1X3"/>
<gene>
    <name evidence="2" type="ORF">BJ684DRAFT_20811</name>
</gene>
<keyword evidence="1" id="KW-0472">Membrane</keyword>
<feature type="transmembrane region" description="Helical" evidence="1">
    <location>
        <begin position="112"/>
        <end position="134"/>
    </location>
</feature>
<feature type="transmembrane region" description="Helical" evidence="1">
    <location>
        <begin position="154"/>
        <end position="174"/>
    </location>
</feature>
<proteinExistence type="predicted"/>
<evidence type="ECO:0000256" key="1">
    <source>
        <dbReference type="SAM" id="Phobius"/>
    </source>
</evidence>
<accession>A0A4P9Y1X3</accession>
<evidence type="ECO:0000313" key="3">
    <source>
        <dbReference type="Proteomes" id="UP000267251"/>
    </source>
</evidence>
<dbReference type="Proteomes" id="UP000267251">
    <property type="component" value="Unassembled WGS sequence"/>
</dbReference>
<feature type="transmembrane region" description="Helical" evidence="1">
    <location>
        <begin position="7"/>
        <end position="31"/>
    </location>
</feature>
<keyword evidence="1" id="KW-1133">Transmembrane helix</keyword>
<feature type="transmembrane region" description="Helical" evidence="1">
    <location>
        <begin position="79"/>
        <end position="100"/>
    </location>
</feature>
<sequence>MPTVTSYFVTALSLLSIVPSILYGLIAPFQIEYTHPFSLGTIHYGLYQACTSTTCRPFPDWTRDCNETAFCHGWLLARYLLLSAAILSLLLTMEALGALCGGSGRRHRAWKVLSPLLLLLGLVLAGIEFIIVHWKNQADIFRLGTTSYGYSMVLVYASSLISIASSLGLLVRGCSSPGVYQRLD</sequence>
<protein>
    <submittedName>
        <fullName evidence="2">Uncharacterized protein</fullName>
    </submittedName>
</protein>
<organism evidence="2 3">
    <name type="scientific">Piptocephalis cylindrospora</name>
    <dbReference type="NCBI Taxonomy" id="1907219"/>
    <lineage>
        <taxon>Eukaryota</taxon>
        <taxon>Fungi</taxon>
        <taxon>Fungi incertae sedis</taxon>
        <taxon>Zoopagomycota</taxon>
        <taxon>Zoopagomycotina</taxon>
        <taxon>Zoopagomycetes</taxon>
        <taxon>Zoopagales</taxon>
        <taxon>Piptocephalidaceae</taxon>
        <taxon>Piptocephalis</taxon>
    </lineage>
</organism>
<name>A0A4P9Y1X3_9FUNG</name>